<dbReference type="SMART" id="SM00399">
    <property type="entry name" value="ZnF_C4"/>
    <property type="match status" value="1"/>
</dbReference>
<organism evidence="14 15">
    <name type="scientific">Bursaphelenchus xylophilus</name>
    <name type="common">Pinewood nematode worm</name>
    <name type="synonym">Aphelenchoides xylophilus</name>
    <dbReference type="NCBI Taxonomy" id="6326"/>
    <lineage>
        <taxon>Eukaryota</taxon>
        <taxon>Metazoa</taxon>
        <taxon>Ecdysozoa</taxon>
        <taxon>Nematoda</taxon>
        <taxon>Chromadorea</taxon>
        <taxon>Rhabditida</taxon>
        <taxon>Tylenchina</taxon>
        <taxon>Tylenchomorpha</taxon>
        <taxon>Aphelenchoidea</taxon>
        <taxon>Aphelenchoididae</taxon>
        <taxon>Bursaphelenchus</taxon>
    </lineage>
</organism>
<evidence type="ECO:0000256" key="3">
    <source>
        <dbReference type="ARBA" id="ARBA00022723"/>
    </source>
</evidence>
<keyword evidence="9 11" id="KW-0675">Receptor</keyword>
<dbReference type="PROSITE" id="PS51030">
    <property type="entry name" value="NUCLEAR_REC_DBD_2"/>
    <property type="match status" value="1"/>
</dbReference>
<keyword evidence="8 11" id="KW-0804">Transcription</keyword>
<dbReference type="SMART" id="SM00430">
    <property type="entry name" value="HOLI"/>
    <property type="match status" value="1"/>
</dbReference>
<evidence type="ECO:0000256" key="4">
    <source>
        <dbReference type="ARBA" id="ARBA00022771"/>
    </source>
</evidence>
<dbReference type="PROSITE" id="PS51843">
    <property type="entry name" value="NR_LBD"/>
    <property type="match status" value="1"/>
</dbReference>
<dbReference type="CDD" id="cd06960">
    <property type="entry name" value="NR_DBD_HNF4A"/>
    <property type="match status" value="1"/>
</dbReference>
<evidence type="ECO:0000256" key="6">
    <source>
        <dbReference type="ARBA" id="ARBA00023015"/>
    </source>
</evidence>
<evidence type="ECO:0000313" key="15">
    <source>
        <dbReference type="Proteomes" id="UP000659654"/>
    </source>
</evidence>
<proteinExistence type="inferred from homology"/>
<dbReference type="GO" id="GO:0008270">
    <property type="term" value="F:zinc ion binding"/>
    <property type="evidence" value="ECO:0007669"/>
    <property type="project" value="UniProtKB-KW"/>
</dbReference>
<feature type="domain" description="Nuclear receptor" evidence="12">
    <location>
        <begin position="195"/>
        <end position="270"/>
    </location>
</feature>
<comment type="similarity">
    <text evidence="2 11">Belongs to the nuclear hormone receptor family.</text>
</comment>
<dbReference type="Proteomes" id="UP000659654">
    <property type="component" value="Unassembled WGS sequence"/>
</dbReference>
<comment type="caution">
    <text evidence="14">The sequence shown here is derived from an EMBL/GenBank/DDBJ whole genome shotgun (WGS) entry which is preliminary data.</text>
</comment>
<protein>
    <submittedName>
        <fullName evidence="14">(pine wood nematode) hypothetical protein</fullName>
    </submittedName>
</protein>
<keyword evidence="5 11" id="KW-0862">Zinc</keyword>
<keyword evidence="15" id="KW-1185">Reference proteome</keyword>
<keyword evidence="7 11" id="KW-0238">DNA-binding</keyword>
<evidence type="ECO:0000256" key="7">
    <source>
        <dbReference type="ARBA" id="ARBA00023125"/>
    </source>
</evidence>
<dbReference type="PANTHER" id="PTHR47630">
    <property type="entry name" value="NUCLEAR HORMONE RECEPTOR FAMILY-RELATED-RELATED"/>
    <property type="match status" value="1"/>
</dbReference>
<dbReference type="GO" id="GO:0005634">
    <property type="term" value="C:nucleus"/>
    <property type="evidence" value="ECO:0007669"/>
    <property type="project" value="UniProtKB-SubCell"/>
</dbReference>
<evidence type="ECO:0000256" key="8">
    <source>
        <dbReference type="ARBA" id="ARBA00023163"/>
    </source>
</evidence>
<dbReference type="InterPro" id="IPR049636">
    <property type="entry name" value="HNF4-like_DBD"/>
</dbReference>
<evidence type="ECO:0000256" key="1">
    <source>
        <dbReference type="ARBA" id="ARBA00004123"/>
    </source>
</evidence>
<keyword evidence="10 11" id="KW-0539">Nucleus</keyword>
<evidence type="ECO:0000313" key="14">
    <source>
        <dbReference type="EMBL" id="CAD5213888.1"/>
    </source>
</evidence>
<evidence type="ECO:0000256" key="11">
    <source>
        <dbReference type="RuleBase" id="RU004334"/>
    </source>
</evidence>
<dbReference type="Pfam" id="PF00105">
    <property type="entry name" value="zf-C4"/>
    <property type="match status" value="1"/>
</dbReference>
<comment type="subcellular location">
    <subcellularLocation>
        <location evidence="1 11">Nucleus</location>
    </subcellularLocation>
</comment>
<dbReference type="EMBL" id="CAJFCV020000002">
    <property type="protein sequence ID" value="CAG9093597.1"/>
    <property type="molecule type" value="Genomic_DNA"/>
</dbReference>
<dbReference type="InterPro" id="IPR001628">
    <property type="entry name" value="Znf_hrmn_rcpt"/>
</dbReference>
<dbReference type="InterPro" id="IPR035500">
    <property type="entry name" value="NHR-like_dom_sf"/>
</dbReference>
<dbReference type="FunFam" id="3.30.50.10:FF:000030">
    <property type="entry name" value="Nuclear Hormone Receptor family"/>
    <property type="match status" value="1"/>
</dbReference>
<dbReference type="InterPro" id="IPR013088">
    <property type="entry name" value="Znf_NHR/GATA"/>
</dbReference>
<evidence type="ECO:0000256" key="5">
    <source>
        <dbReference type="ARBA" id="ARBA00022833"/>
    </source>
</evidence>
<evidence type="ECO:0000256" key="9">
    <source>
        <dbReference type="ARBA" id="ARBA00023170"/>
    </source>
</evidence>
<keyword evidence="3 11" id="KW-0479">Metal-binding</keyword>
<dbReference type="Proteomes" id="UP000582659">
    <property type="component" value="Unassembled WGS sequence"/>
</dbReference>
<accession>A0A811KEU4</accession>
<dbReference type="OrthoDB" id="5817395at2759"/>
<evidence type="ECO:0000259" key="13">
    <source>
        <dbReference type="PROSITE" id="PS51843"/>
    </source>
</evidence>
<evidence type="ECO:0000256" key="2">
    <source>
        <dbReference type="ARBA" id="ARBA00005993"/>
    </source>
</evidence>
<dbReference type="SUPFAM" id="SSF48508">
    <property type="entry name" value="Nuclear receptor ligand-binding domain"/>
    <property type="match status" value="1"/>
</dbReference>
<dbReference type="PRINTS" id="PR00047">
    <property type="entry name" value="STROIDFINGER"/>
</dbReference>
<name>A0A811KEU4_BURXY</name>
<evidence type="ECO:0000256" key="10">
    <source>
        <dbReference type="ARBA" id="ARBA00023242"/>
    </source>
</evidence>
<gene>
    <name evidence="14" type="ORF">BXYJ_LOCUS3255</name>
</gene>
<feature type="domain" description="NR LBD" evidence="13">
    <location>
        <begin position="377"/>
        <end position="646"/>
    </location>
</feature>
<dbReference type="Gene3D" id="3.30.50.10">
    <property type="entry name" value="Erythroid Transcription Factor GATA-1, subunit A"/>
    <property type="match status" value="1"/>
</dbReference>
<evidence type="ECO:0000259" key="12">
    <source>
        <dbReference type="PROSITE" id="PS51030"/>
    </source>
</evidence>
<sequence length="655" mass="74770">MPRTPRTDFRFNFRGSSVHSTRIEGNRGTNSWLDIYQNNKDVFNLINKINRFFGHGGRNHEIDQEKGRVVVAKRAIAVGENFRCVTICNVSPWKLSKAPGTDLEALPTYKFGASKELAQFSQAKFAYPAPKEAKMEIDVMDRANEFMLAQRHHQNFLQANASLQHNFVTPSMADLNQAPPEMDYVGPGRRRSKKTLFCDVCGDTALGRHYAVIACNGCKGFFRRSVWNNKRYKCRFEGRCVVAKEQRNACRACRLKRCLDVGMNPRAVQYERNDSEQVHTTWRSDEAHPNETEQVVSVSAFMGQSSSFSGSVSATPVPYVQQCHAECQTQPCNLPKIDDKGRVLCPAYDETDFKRTPMFIPSPEEEMRLSSVVFDADSQRQVMHLIQIDDQVVDGVENTAEIIRNSKKDPNGYPFVDLFKNPGLVCVRIRISPTAERIAELEDTVQDWQRCLVYFIDFVKAVPEFQSFTAEDQISLAESRYPAFHWWAAANWTVRTGCDGVCYCNGSYFPRNQQFQRVLDQRRVTERMLNLMVRPLRKHPISRQEQVILTVLTIFAPASLSNLSPHGRECVRFIRKHYTALLYRLLVRIAPIESRSEWASARIGHFFTLLASITELVRLSADNVRFNEVFNVTGFGGGTAVARNFYDTYDRDSGC</sequence>
<reference evidence="14" key="1">
    <citation type="submission" date="2020-09" db="EMBL/GenBank/DDBJ databases">
        <authorList>
            <person name="Kikuchi T."/>
        </authorList>
    </citation>
    <scope>NUCLEOTIDE SEQUENCE</scope>
    <source>
        <strain evidence="14">Ka4C1</strain>
    </source>
</reference>
<dbReference type="PANTHER" id="PTHR47630:SF4">
    <property type="entry name" value="NUCLEAR HORMONE RECEPTOR FAMILY MEMBER NHR-62"/>
    <property type="match status" value="1"/>
</dbReference>
<dbReference type="InterPro" id="IPR052499">
    <property type="entry name" value="C.elegans_NHRs"/>
</dbReference>
<dbReference type="Gene3D" id="1.10.565.10">
    <property type="entry name" value="Retinoid X Receptor"/>
    <property type="match status" value="1"/>
</dbReference>
<dbReference type="GO" id="GO:0000978">
    <property type="term" value="F:RNA polymerase II cis-regulatory region sequence-specific DNA binding"/>
    <property type="evidence" value="ECO:0007669"/>
    <property type="project" value="InterPro"/>
</dbReference>
<dbReference type="Pfam" id="PF00104">
    <property type="entry name" value="Hormone_recep"/>
    <property type="match status" value="1"/>
</dbReference>
<dbReference type="EMBL" id="CAJFDI010000002">
    <property type="protein sequence ID" value="CAD5213888.1"/>
    <property type="molecule type" value="Genomic_DNA"/>
</dbReference>
<keyword evidence="6 11" id="KW-0805">Transcription regulation</keyword>
<dbReference type="SUPFAM" id="SSF57716">
    <property type="entry name" value="Glucocorticoid receptor-like (DNA-binding domain)"/>
    <property type="match status" value="1"/>
</dbReference>
<keyword evidence="4 11" id="KW-0863">Zinc-finger</keyword>
<dbReference type="InterPro" id="IPR000536">
    <property type="entry name" value="Nucl_hrmn_rcpt_lig-bd"/>
</dbReference>
<dbReference type="GO" id="GO:0003700">
    <property type="term" value="F:DNA-binding transcription factor activity"/>
    <property type="evidence" value="ECO:0007669"/>
    <property type="project" value="InterPro"/>
</dbReference>
<dbReference type="PROSITE" id="PS00031">
    <property type="entry name" value="NUCLEAR_REC_DBD_1"/>
    <property type="match status" value="1"/>
</dbReference>
<dbReference type="AlphaFoldDB" id="A0A811KEU4"/>